<proteinExistence type="predicted"/>
<dbReference type="KEGG" id="vg:64871148"/>
<dbReference type="GeneID" id="64871148"/>
<gene>
    <name evidence="1" type="primary">2</name>
    <name evidence="1" type="ORF">SEA_PHARAOH_2</name>
</gene>
<sequence length="198" mass="22257">MTATEMAREQKYLDALPEHLRVGLAQRGTRVFVGGRADQSPGWAATGIKSHELTADGRELGDLSFYLPNRNEVFISSRSPHGSQNVYVHELGHAVDYKWIKPGGVTVTFGGKDYEVRIISDDPFFRAMHQKYILNNPDVRQYYRTGSQGTASSGRRESVAEGLAEYTKNGRQGLVNLFHSEEAASYWIKIMQRYGVIK</sequence>
<dbReference type="GO" id="GO:0008237">
    <property type="term" value="F:metallopeptidase activity"/>
    <property type="evidence" value="ECO:0007669"/>
    <property type="project" value="UniProtKB-KW"/>
</dbReference>
<keyword evidence="2" id="KW-1185">Reference proteome</keyword>
<keyword evidence="1" id="KW-0645">Protease</keyword>
<reference evidence="1 2" key="1">
    <citation type="submission" date="2019-02" db="EMBL/GenBank/DDBJ databases">
        <authorList>
            <person name="Liuzzo S."/>
            <person name="Smith M.A."/>
            <person name="Garlena R.A."/>
            <person name="Russell D.A."/>
            <person name="Pope W.H."/>
            <person name="Jacobs-Sera D."/>
            <person name="Hatfull G.F."/>
        </authorList>
    </citation>
    <scope>NUCLEOTIDE SEQUENCE [LARGE SCALE GENOMIC DNA]</scope>
</reference>
<dbReference type="InterPro" id="IPR024079">
    <property type="entry name" value="MetalloPept_cat_dom_sf"/>
</dbReference>
<dbReference type="SUPFAM" id="SSF55486">
    <property type="entry name" value="Metalloproteases ('zincins'), catalytic domain"/>
    <property type="match status" value="1"/>
</dbReference>
<accession>A0A481W2N9</accession>
<dbReference type="Gene3D" id="3.40.390.10">
    <property type="entry name" value="Collagenase (Catalytic Domain)"/>
    <property type="match status" value="1"/>
</dbReference>
<evidence type="ECO:0000313" key="2">
    <source>
        <dbReference type="Proteomes" id="UP000293430"/>
    </source>
</evidence>
<dbReference type="RefSeq" id="YP_010061529.1">
    <property type="nucleotide sequence ID" value="NC_054784.1"/>
</dbReference>
<dbReference type="Proteomes" id="UP000293430">
    <property type="component" value="Segment"/>
</dbReference>
<evidence type="ECO:0000313" key="1">
    <source>
        <dbReference type="EMBL" id="QBJ00192.1"/>
    </source>
</evidence>
<protein>
    <submittedName>
        <fullName evidence="1">Metalloprotease</fullName>
    </submittedName>
</protein>
<keyword evidence="1" id="KW-0378">Hydrolase</keyword>
<dbReference type="EMBL" id="MK524530">
    <property type="protein sequence ID" value="QBJ00192.1"/>
    <property type="molecule type" value="Genomic_DNA"/>
</dbReference>
<organism evidence="1 2">
    <name type="scientific">Mycobacterium phage Pharaoh</name>
    <dbReference type="NCBI Taxonomy" id="2530140"/>
    <lineage>
        <taxon>Viruses</taxon>
        <taxon>Duplodnaviria</taxon>
        <taxon>Heunggongvirae</taxon>
        <taxon>Uroviricota</taxon>
        <taxon>Caudoviricetes</taxon>
        <taxon>Pharaohvirus</taxon>
        <taxon>Pharaohvirus pharaoh</taxon>
    </lineage>
</organism>
<name>A0A481W2N9_9CAUD</name>
<keyword evidence="1" id="KW-0482">Metalloprotease</keyword>